<proteinExistence type="predicted"/>
<evidence type="ECO:0000313" key="2">
    <source>
        <dbReference type="Proteomes" id="UP000199630"/>
    </source>
</evidence>
<protein>
    <submittedName>
        <fullName evidence="1">Uncharacterized protein</fullName>
    </submittedName>
</protein>
<dbReference type="AlphaFoldDB" id="A0A1I3QL24"/>
<dbReference type="Proteomes" id="UP000199630">
    <property type="component" value="Unassembled WGS sequence"/>
</dbReference>
<organism evidence="1 2">
    <name type="scientific">Celeribacter neptunius</name>
    <dbReference type="NCBI Taxonomy" id="588602"/>
    <lineage>
        <taxon>Bacteria</taxon>
        <taxon>Pseudomonadati</taxon>
        <taxon>Pseudomonadota</taxon>
        <taxon>Alphaproteobacteria</taxon>
        <taxon>Rhodobacterales</taxon>
        <taxon>Roseobacteraceae</taxon>
        <taxon>Celeribacter</taxon>
    </lineage>
</organism>
<reference evidence="2" key="1">
    <citation type="submission" date="2016-10" db="EMBL/GenBank/DDBJ databases">
        <authorList>
            <person name="Varghese N."/>
            <person name="Submissions S."/>
        </authorList>
    </citation>
    <scope>NUCLEOTIDE SEQUENCE [LARGE SCALE GENOMIC DNA]</scope>
    <source>
        <strain evidence="2">DSM 26471</strain>
    </source>
</reference>
<evidence type="ECO:0000313" key="1">
    <source>
        <dbReference type="EMBL" id="SFJ33991.1"/>
    </source>
</evidence>
<keyword evidence="2" id="KW-1185">Reference proteome</keyword>
<sequence>MTLHDVALKEADTNETTMKVSDWLEYYAPSSPVAVKVEQISTSKLDVLDQMYAYYE</sequence>
<dbReference type="RefSeq" id="WP_177213081.1">
    <property type="nucleotide sequence ID" value="NZ_FORH01000003.1"/>
</dbReference>
<gene>
    <name evidence="1" type="ORF">SAMN04487991_1854</name>
</gene>
<name>A0A1I3QL24_9RHOB</name>
<dbReference type="EMBL" id="FORH01000003">
    <property type="protein sequence ID" value="SFJ33991.1"/>
    <property type="molecule type" value="Genomic_DNA"/>
</dbReference>
<accession>A0A1I3QL24</accession>